<feature type="compositionally biased region" description="Basic and acidic residues" evidence="1">
    <location>
        <begin position="92"/>
        <end position="104"/>
    </location>
</feature>
<reference evidence="2 3" key="1">
    <citation type="submission" date="2020-02" db="EMBL/GenBank/DDBJ databases">
        <title>complete genome sequence of Rhodobacteraceae bacterium.</title>
        <authorList>
            <person name="Park J."/>
            <person name="Kim Y.-S."/>
            <person name="Kim K.-H."/>
        </authorList>
    </citation>
    <scope>NUCLEOTIDE SEQUENCE [LARGE SCALE GENOMIC DNA]</scope>
    <source>
        <strain evidence="2 3">RR4-56</strain>
    </source>
</reference>
<name>A0A7L5BU55_9RHOB</name>
<dbReference type="KEGG" id="hdh:G5B40_04305"/>
<accession>A0A7L5BU55</accession>
<organism evidence="2 3">
    <name type="scientific">Pikeienuella piscinae</name>
    <dbReference type="NCBI Taxonomy" id="2748098"/>
    <lineage>
        <taxon>Bacteria</taxon>
        <taxon>Pseudomonadati</taxon>
        <taxon>Pseudomonadota</taxon>
        <taxon>Alphaproteobacteria</taxon>
        <taxon>Rhodobacterales</taxon>
        <taxon>Paracoccaceae</taxon>
        <taxon>Pikeienuella</taxon>
    </lineage>
</organism>
<evidence type="ECO:0000313" key="3">
    <source>
        <dbReference type="Proteomes" id="UP000503336"/>
    </source>
</evidence>
<dbReference type="EMBL" id="CP049056">
    <property type="protein sequence ID" value="QIE54731.1"/>
    <property type="molecule type" value="Genomic_DNA"/>
</dbReference>
<dbReference type="Proteomes" id="UP000503336">
    <property type="component" value="Chromosome"/>
</dbReference>
<dbReference type="RefSeq" id="WP_165095465.1">
    <property type="nucleotide sequence ID" value="NZ_CP049056.1"/>
</dbReference>
<evidence type="ECO:0000256" key="1">
    <source>
        <dbReference type="SAM" id="MobiDB-lite"/>
    </source>
</evidence>
<evidence type="ECO:0008006" key="4">
    <source>
        <dbReference type="Google" id="ProtNLM"/>
    </source>
</evidence>
<evidence type="ECO:0000313" key="2">
    <source>
        <dbReference type="EMBL" id="QIE54731.1"/>
    </source>
</evidence>
<keyword evidence="3" id="KW-1185">Reference proteome</keyword>
<feature type="region of interest" description="Disordered" evidence="1">
    <location>
        <begin position="81"/>
        <end position="128"/>
    </location>
</feature>
<dbReference type="AlphaFoldDB" id="A0A7L5BU55"/>
<proteinExistence type="predicted"/>
<protein>
    <recommendedName>
        <fullName evidence="4">DUF4177 domain-containing protein</fullName>
    </recommendedName>
</protein>
<sequence length="128" mass="13926">MAEYSYKTVAAPRKPRKTRGVRGAEALIAHAVGEIIQAEAANGWEYLRTDSIPVEEGGGVFSRAVTVWRAVMVFRRAVDAPSRNDAAAAPEFEPRDPDELREPFMRVATTTPASPGYQPPSIGGAKRE</sequence>
<gene>
    <name evidence="2" type="ORF">G5B40_04305</name>
</gene>